<gene>
    <name evidence="1" type="ORF">Amon02_001212900</name>
</gene>
<dbReference type="Proteomes" id="UP001165064">
    <property type="component" value="Unassembled WGS sequence"/>
</dbReference>
<accession>A0ACB5U9M4</accession>
<sequence>MDVEPGNDDEETNRTPTDDDEDPLLASNCDPTCDNRTDSSSNNNNNIGNSTNLCNESVLNVTLNFDSTGGASIDIDDIGNRTSIAINESIFNLDSIMSFNSDANAHQESTEGTDRDSDESTPGIHLWDQMFYYQDTIHKLKKQGDEDANLLYEQKCMIKFLKTQIEIFV</sequence>
<keyword evidence="2" id="KW-1185">Reference proteome</keyword>
<comment type="caution">
    <text evidence="1">The sequence shown here is derived from an EMBL/GenBank/DDBJ whole genome shotgun (WGS) entry which is preliminary data.</text>
</comment>
<protein>
    <submittedName>
        <fullName evidence="1">Unnamed protein product</fullName>
    </submittedName>
</protein>
<evidence type="ECO:0000313" key="1">
    <source>
        <dbReference type="EMBL" id="GMF04883.1"/>
    </source>
</evidence>
<reference evidence="1" key="1">
    <citation type="submission" date="2023-04" db="EMBL/GenBank/DDBJ databases">
        <title>Ambrosiozyma monospora NBRC 10751.</title>
        <authorList>
            <person name="Ichikawa N."/>
            <person name="Sato H."/>
            <person name="Tonouchi N."/>
        </authorList>
    </citation>
    <scope>NUCLEOTIDE SEQUENCE</scope>
    <source>
        <strain evidence="1">NBRC 10751</strain>
    </source>
</reference>
<proteinExistence type="predicted"/>
<organism evidence="1 2">
    <name type="scientific">Ambrosiozyma monospora</name>
    <name type="common">Yeast</name>
    <name type="synonym">Endomycopsis monosporus</name>
    <dbReference type="NCBI Taxonomy" id="43982"/>
    <lineage>
        <taxon>Eukaryota</taxon>
        <taxon>Fungi</taxon>
        <taxon>Dikarya</taxon>
        <taxon>Ascomycota</taxon>
        <taxon>Saccharomycotina</taxon>
        <taxon>Pichiomycetes</taxon>
        <taxon>Pichiales</taxon>
        <taxon>Pichiaceae</taxon>
        <taxon>Ambrosiozyma</taxon>
    </lineage>
</organism>
<evidence type="ECO:0000313" key="2">
    <source>
        <dbReference type="Proteomes" id="UP001165064"/>
    </source>
</evidence>
<name>A0ACB5U9M4_AMBMO</name>
<dbReference type="EMBL" id="BSXS01014072">
    <property type="protein sequence ID" value="GMF04883.1"/>
    <property type="molecule type" value="Genomic_DNA"/>
</dbReference>